<dbReference type="GO" id="GO:0008999">
    <property type="term" value="F:protein-N-terminal-alanine acetyltransferase activity"/>
    <property type="evidence" value="ECO:0007669"/>
    <property type="project" value="UniProtKB-UniRule"/>
</dbReference>
<dbReference type="InterPro" id="IPR006464">
    <property type="entry name" value="AcTrfase_RimI/Ard1"/>
</dbReference>
<keyword evidence="2 5" id="KW-0963">Cytoplasm</keyword>
<evidence type="ECO:0000313" key="7">
    <source>
        <dbReference type="EMBL" id="GAL06053.1"/>
    </source>
</evidence>
<evidence type="ECO:0000313" key="8">
    <source>
        <dbReference type="Proteomes" id="UP000029227"/>
    </source>
</evidence>
<evidence type="ECO:0000259" key="6">
    <source>
        <dbReference type="PROSITE" id="PS51186"/>
    </source>
</evidence>
<gene>
    <name evidence="5" type="primary">rimI</name>
    <name evidence="7" type="ORF">JCM19237_1693</name>
</gene>
<dbReference type="EMBL" id="BBMN01000009">
    <property type="protein sequence ID" value="GAL06053.1"/>
    <property type="molecule type" value="Genomic_DNA"/>
</dbReference>
<dbReference type="EC" id="2.3.1.266" evidence="5"/>
<feature type="active site" description="Proton donor" evidence="5">
    <location>
        <position position="116"/>
    </location>
</feature>
<dbReference type="PANTHER" id="PTHR43420:SF12">
    <property type="entry name" value="N-ACETYLTRANSFERASE DOMAIN-CONTAINING PROTEIN"/>
    <property type="match status" value="1"/>
</dbReference>
<feature type="domain" description="N-acetyltransferase" evidence="6">
    <location>
        <begin position="3"/>
        <end position="148"/>
    </location>
</feature>
<organism evidence="7 8">
    <name type="scientific">Photobacterium aphoticum</name>
    <dbReference type="NCBI Taxonomy" id="754436"/>
    <lineage>
        <taxon>Bacteria</taxon>
        <taxon>Pseudomonadati</taxon>
        <taxon>Pseudomonadota</taxon>
        <taxon>Gammaproteobacteria</taxon>
        <taxon>Vibrionales</taxon>
        <taxon>Vibrionaceae</taxon>
        <taxon>Photobacterium</taxon>
    </lineage>
</organism>
<keyword evidence="4 5" id="KW-0012">Acyltransferase</keyword>
<evidence type="ECO:0000256" key="4">
    <source>
        <dbReference type="ARBA" id="ARBA00023315"/>
    </source>
</evidence>
<comment type="caution">
    <text evidence="5">Lacks conserved residue(s) required for the propagation of feature annotation.</text>
</comment>
<dbReference type="InterPro" id="IPR016181">
    <property type="entry name" value="Acyl_CoA_acyltransferase"/>
</dbReference>
<proteinExistence type="inferred from homology"/>
<dbReference type="PROSITE" id="PS51186">
    <property type="entry name" value="GNAT"/>
    <property type="match status" value="1"/>
</dbReference>
<dbReference type="InterPro" id="IPR043690">
    <property type="entry name" value="RimI"/>
</dbReference>
<comment type="function">
    <text evidence="5">Acetylates the N-terminal alanine of ribosomal protein bS18.</text>
</comment>
<dbReference type="HAMAP" id="MF_02210">
    <property type="entry name" value="RimI"/>
    <property type="match status" value="1"/>
</dbReference>
<dbReference type="STRING" id="754436.JCM19237_1693"/>
<comment type="caution">
    <text evidence="7">The sequence shown here is derived from an EMBL/GenBank/DDBJ whole genome shotgun (WGS) entry which is preliminary data.</text>
</comment>
<keyword evidence="3 5" id="KW-0808">Transferase</keyword>
<comment type="subcellular location">
    <subcellularLocation>
        <location evidence="5">Cytoplasm</location>
    </subcellularLocation>
</comment>
<feature type="binding site" evidence="5">
    <location>
        <begin position="70"/>
        <end position="72"/>
    </location>
    <ligand>
        <name>acetyl-CoA</name>
        <dbReference type="ChEBI" id="CHEBI:57288"/>
    </ligand>
</feature>
<dbReference type="GO" id="GO:0005737">
    <property type="term" value="C:cytoplasm"/>
    <property type="evidence" value="ECO:0007669"/>
    <property type="project" value="UniProtKB-SubCell"/>
</dbReference>
<dbReference type="InterPro" id="IPR000182">
    <property type="entry name" value="GNAT_dom"/>
</dbReference>
<feature type="binding site" evidence="5">
    <location>
        <position position="109"/>
    </location>
    <ligand>
        <name>acetyl-CoA</name>
        <dbReference type="ChEBI" id="CHEBI:57288"/>
    </ligand>
</feature>
<evidence type="ECO:0000256" key="3">
    <source>
        <dbReference type="ARBA" id="ARBA00022679"/>
    </source>
</evidence>
<evidence type="ECO:0000256" key="2">
    <source>
        <dbReference type="ARBA" id="ARBA00022490"/>
    </source>
</evidence>
<dbReference type="Proteomes" id="UP000029227">
    <property type="component" value="Unassembled WGS sequence"/>
</dbReference>
<feature type="active site" description="Proton acceptor" evidence="5">
    <location>
        <position position="104"/>
    </location>
</feature>
<accession>A0A090QUY8</accession>
<dbReference type="PANTHER" id="PTHR43420">
    <property type="entry name" value="ACETYLTRANSFERASE"/>
    <property type="match status" value="1"/>
</dbReference>
<dbReference type="SUPFAM" id="SSF55729">
    <property type="entry name" value="Acyl-CoA N-acyltransferases (Nat)"/>
    <property type="match status" value="1"/>
</dbReference>
<dbReference type="Gene3D" id="3.40.630.30">
    <property type="match status" value="1"/>
</dbReference>
<dbReference type="AlphaFoldDB" id="A0A090QUY8"/>
<comment type="similarity">
    <text evidence="1 5">Belongs to the acetyltransferase family. RimI subfamily.</text>
</comment>
<reference evidence="7 8" key="1">
    <citation type="journal article" date="2014" name="Genome Announc.">
        <title>Draft Genome Sequences of Two Vibrionaceae Species, Vibrio ponticus C121 and Photobacterium aphoticum C119, Isolated as Coral Reef Microbiota.</title>
        <authorList>
            <person name="Al-saari N."/>
            <person name="Meirelles P.M."/>
            <person name="Mino S."/>
            <person name="Suda W."/>
            <person name="Oshima K."/>
            <person name="Hattori M."/>
            <person name="Ohkuma M."/>
            <person name="Thompson F.L."/>
            <person name="Gomez-Gil B."/>
            <person name="Sawabe T."/>
            <person name="Sawabe T."/>
        </authorList>
    </citation>
    <scope>NUCLEOTIDE SEQUENCE [LARGE SCALE GENOMIC DNA]</scope>
    <source>
        <strain evidence="7 8">JCM 19237</strain>
    </source>
</reference>
<sequence length="188" mass="21562">MTHNIVLLAPHHLDDVWRIEQAAHAYPWAESLIRKEPNKIALNCALEVDGQLVGYCFGQLVAGEATLLNIAIDPAWQGKGMGKTLLEGFIALLEARNAEEIWLEVRESNTRAYQLYESLGFNEINRREGYYPAENGREDALIMTYLVMYLRHGLPNTEASYRCLFWWSLRIIPPSLCFYLPLCLCRDT</sequence>
<evidence type="ECO:0000256" key="1">
    <source>
        <dbReference type="ARBA" id="ARBA00005395"/>
    </source>
</evidence>
<protein>
    <recommendedName>
        <fullName evidence="5">[Ribosomal protein bS18]-alanine N-acetyltransferase</fullName>
        <ecNumber evidence="5">2.3.1.266</ecNumber>
    </recommendedName>
</protein>
<comment type="catalytic activity">
    <reaction evidence="5">
        <text>N-terminal L-alanyl-[ribosomal protein bS18] + acetyl-CoA = N-terminal N(alpha)-acetyl-L-alanyl-[ribosomal protein bS18] + CoA + H(+)</text>
        <dbReference type="Rhea" id="RHEA:43756"/>
        <dbReference type="Rhea" id="RHEA-COMP:10676"/>
        <dbReference type="Rhea" id="RHEA-COMP:10677"/>
        <dbReference type="ChEBI" id="CHEBI:15378"/>
        <dbReference type="ChEBI" id="CHEBI:57287"/>
        <dbReference type="ChEBI" id="CHEBI:57288"/>
        <dbReference type="ChEBI" id="CHEBI:64718"/>
        <dbReference type="ChEBI" id="CHEBI:83683"/>
        <dbReference type="EC" id="2.3.1.266"/>
    </reaction>
</comment>
<dbReference type="Pfam" id="PF00583">
    <property type="entry name" value="Acetyltransf_1"/>
    <property type="match status" value="1"/>
</dbReference>
<evidence type="ECO:0000256" key="5">
    <source>
        <dbReference type="HAMAP-Rule" id="MF_02210"/>
    </source>
</evidence>
<dbReference type="InterPro" id="IPR050680">
    <property type="entry name" value="YpeA/RimI_acetyltransf"/>
</dbReference>
<name>A0A090QUY8_9GAMM</name>
<dbReference type="NCBIfam" id="TIGR01575">
    <property type="entry name" value="rimI"/>
    <property type="match status" value="1"/>
</dbReference>
<dbReference type="eggNOG" id="COG0456">
    <property type="taxonomic scope" value="Bacteria"/>
</dbReference>
<dbReference type="CDD" id="cd04301">
    <property type="entry name" value="NAT_SF"/>
    <property type="match status" value="1"/>
</dbReference>